<accession>A0A6I8NWT3</accession>
<evidence type="ECO:0000256" key="5">
    <source>
        <dbReference type="SAM" id="MobiDB-lite"/>
    </source>
</evidence>
<feature type="compositionally biased region" description="Pro residues" evidence="5">
    <location>
        <begin position="144"/>
        <end position="185"/>
    </location>
</feature>
<evidence type="ECO:0000256" key="3">
    <source>
        <dbReference type="ARBA" id="ARBA00013590"/>
    </source>
</evidence>
<reference evidence="7 8" key="1">
    <citation type="journal article" date="2008" name="Nature">
        <title>Genome analysis of the platypus reveals unique signatures of evolution.</title>
        <authorList>
            <person name="Warren W.C."/>
            <person name="Hillier L.W."/>
            <person name="Marshall Graves J.A."/>
            <person name="Birney E."/>
            <person name="Ponting C.P."/>
            <person name="Grutzner F."/>
            <person name="Belov K."/>
            <person name="Miller W."/>
            <person name="Clarke L."/>
            <person name="Chinwalla A.T."/>
            <person name="Yang S.P."/>
            <person name="Heger A."/>
            <person name="Locke D.P."/>
            <person name="Miethke P."/>
            <person name="Waters P.D."/>
            <person name="Veyrunes F."/>
            <person name="Fulton L."/>
            <person name="Fulton B."/>
            <person name="Graves T."/>
            <person name="Wallis J."/>
            <person name="Puente X.S."/>
            <person name="Lopez-Otin C."/>
            <person name="Ordonez G.R."/>
            <person name="Eichler E.E."/>
            <person name="Chen L."/>
            <person name="Cheng Z."/>
            <person name="Deakin J.E."/>
            <person name="Alsop A."/>
            <person name="Thompson K."/>
            <person name="Kirby P."/>
            <person name="Papenfuss A.T."/>
            <person name="Wakefield M.J."/>
            <person name="Olender T."/>
            <person name="Lancet D."/>
            <person name="Huttley G.A."/>
            <person name="Smit A.F."/>
            <person name="Pask A."/>
            <person name="Temple-Smith P."/>
            <person name="Batzer M.A."/>
            <person name="Walker J.A."/>
            <person name="Konkel M.K."/>
            <person name="Harris R.S."/>
            <person name="Whittington C.M."/>
            <person name="Wong E.S."/>
            <person name="Gemmell N.J."/>
            <person name="Buschiazzo E."/>
            <person name="Vargas Jentzsch I.M."/>
            <person name="Merkel A."/>
            <person name="Schmitz J."/>
            <person name="Zemann A."/>
            <person name="Churakov G."/>
            <person name="Kriegs J.O."/>
            <person name="Brosius J."/>
            <person name="Murchison E.P."/>
            <person name="Sachidanandam R."/>
            <person name="Smith C."/>
            <person name="Hannon G.J."/>
            <person name="Tsend-Ayush E."/>
            <person name="McMillan D."/>
            <person name="Attenborough R."/>
            <person name="Rens W."/>
            <person name="Ferguson-Smith M."/>
            <person name="Lefevre C.M."/>
            <person name="Sharp J.A."/>
            <person name="Nicholas K.R."/>
            <person name="Ray D.A."/>
            <person name="Kube M."/>
            <person name="Reinhardt R."/>
            <person name="Pringle T.H."/>
            <person name="Taylor J."/>
            <person name="Jones R.C."/>
            <person name="Nixon B."/>
            <person name="Dacheux J.L."/>
            <person name="Niwa H."/>
            <person name="Sekita Y."/>
            <person name="Huang X."/>
            <person name="Stark A."/>
            <person name="Kheradpour P."/>
            <person name="Kellis M."/>
            <person name="Flicek P."/>
            <person name="Chen Y."/>
            <person name="Webber C."/>
            <person name="Hardison R."/>
            <person name="Nelson J."/>
            <person name="Hallsworth-Pepin K."/>
            <person name="Delehaunty K."/>
            <person name="Markovic C."/>
            <person name="Minx P."/>
            <person name="Feng Y."/>
            <person name="Kremitzki C."/>
            <person name="Mitreva M."/>
            <person name="Glasscock J."/>
            <person name="Wylie T."/>
            <person name="Wohldmann P."/>
            <person name="Thiru P."/>
            <person name="Nhan M.N."/>
            <person name="Pohl C.S."/>
            <person name="Smith S.M."/>
            <person name="Hou S."/>
            <person name="Nefedov M."/>
            <person name="de Jong P.J."/>
            <person name="Renfree M.B."/>
            <person name="Mardis E.R."/>
            <person name="Wilson R.K."/>
        </authorList>
    </citation>
    <scope>NUCLEOTIDE SEQUENCE [LARGE SCALE GENOMIC DNA]</scope>
    <source>
        <strain evidence="7 8">Glennie</strain>
    </source>
</reference>
<dbReference type="GO" id="GO:0016020">
    <property type="term" value="C:membrane"/>
    <property type="evidence" value="ECO:0007669"/>
    <property type="project" value="UniProtKB-SubCell"/>
</dbReference>
<evidence type="ECO:0000256" key="1">
    <source>
        <dbReference type="ARBA" id="ARBA00004370"/>
    </source>
</evidence>
<feature type="compositionally biased region" description="Low complexity" evidence="5">
    <location>
        <begin position="115"/>
        <end position="129"/>
    </location>
</feature>
<dbReference type="Proteomes" id="UP000002279">
    <property type="component" value="Chromosome X2"/>
</dbReference>
<dbReference type="GeneTree" id="ENSGT00940000165340"/>
<evidence type="ECO:0000259" key="6">
    <source>
        <dbReference type="Pfam" id="PF12734"/>
    </source>
</evidence>
<evidence type="ECO:0000256" key="2">
    <source>
        <dbReference type="ARBA" id="ARBA00009444"/>
    </source>
</evidence>
<dbReference type="InterPro" id="IPR043240">
    <property type="entry name" value="CYSTM1-like"/>
</dbReference>
<proteinExistence type="inferred from homology"/>
<sequence>GDAPLRTRGRPSRPSLEPRPALAPGRGGAGAARGGGERGARGGRGGRARGDVTGPFRPIWLPRRSGDSAPIPSSRGGGGGGADVISRSLGLRGRCGSGGVRPPPPPTPVGPPSRPSVRPRGPSGPGPAAARRRKESQSPMNYENPPPYTGPGPTAPYPPYTQQPAGPCGPQPYPGYPPGPYPPGNPGYQGYPQYGWQGGPPPGPMYSDAPKNTVYVVEEQRRDNLDQSTCLTACWTALCCCCLWDMLT</sequence>
<reference evidence="7" key="2">
    <citation type="submission" date="2025-08" db="UniProtKB">
        <authorList>
            <consortium name="Ensembl"/>
        </authorList>
    </citation>
    <scope>IDENTIFICATION</scope>
    <source>
        <strain evidence="7">Glennie</strain>
    </source>
</reference>
<comment type="subcellular location">
    <subcellularLocation>
        <location evidence="1">Membrane</location>
    </subcellularLocation>
</comment>
<reference evidence="7" key="3">
    <citation type="submission" date="2025-09" db="UniProtKB">
        <authorList>
            <consortium name="Ensembl"/>
        </authorList>
    </citation>
    <scope>IDENTIFICATION</scope>
    <source>
        <strain evidence="7">Glennie</strain>
    </source>
</reference>
<keyword evidence="8" id="KW-1185">Reference proteome</keyword>
<feature type="compositionally biased region" description="Low complexity" evidence="5">
    <location>
        <begin position="186"/>
        <end position="195"/>
    </location>
</feature>
<dbReference type="PANTHER" id="PTHR47564">
    <property type="entry name" value="CYSTEINE-RICH AND TRANSMEMBRANE DOMAIN-CONTAINING PROTEIN 1"/>
    <property type="match status" value="1"/>
</dbReference>
<evidence type="ECO:0000313" key="8">
    <source>
        <dbReference type="Proteomes" id="UP000002279"/>
    </source>
</evidence>
<evidence type="ECO:0000313" key="7">
    <source>
        <dbReference type="Ensembl" id="ENSOANP00000044918.1"/>
    </source>
</evidence>
<dbReference type="PANTHER" id="PTHR47564:SF1">
    <property type="entry name" value="CYSTEINE-RICH AND TRANSMEMBRANE DOMAIN-CONTAINING PROTEIN 1"/>
    <property type="match status" value="1"/>
</dbReference>
<feature type="region of interest" description="Disordered" evidence="5">
    <location>
        <begin position="1"/>
        <end position="210"/>
    </location>
</feature>
<dbReference type="Pfam" id="PF12734">
    <property type="entry name" value="CYSTM"/>
    <property type="match status" value="1"/>
</dbReference>
<dbReference type="Ensembl" id="ENSOANT00000066322.1">
    <property type="protein sequence ID" value="ENSOANP00000044918.1"/>
    <property type="gene ID" value="ENSOANG00000039497.1"/>
</dbReference>
<dbReference type="AlphaFoldDB" id="A0A6I8NWT3"/>
<protein>
    <recommendedName>
        <fullName evidence="3">Cysteine-rich and transmembrane domain-containing protein 1</fullName>
    </recommendedName>
</protein>
<keyword evidence="4" id="KW-0472">Membrane</keyword>
<feature type="compositionally biased region" description="Pro residues" evidence="5">
    <location>
        <begin position="101"/>
        <end position="114"/>
    </location>
</feature>
<name>A0A6I8NWT3_ORNAN</name>
<dbReference type="InterPro" id="IPR028144">
    <property type="entry name" value="CYSTM_dom"/>
</dbReference>
<dbReference type="OMA" id="HKQIVIW"/>
<dbReference type="Bgee" id="ENSOANG00000039497">
    <property type="expression patterns" value="Expressed in adult mammalian kidney and 7 other cell types or tissues"/>
</dbReference>
<dbReference type="InParanoid" id="A0A6I8NWT3"/>
<feature type="domain" description="Cysteine-rich transmembrane" evidence="6">
    <location>
        <begin position="214"/>
        <end position="247"/>
    </location>
</feature>
<organism evidence="7 8">
    <name type="scientific">Ornithorhynchus anatinus</name>
    <name type="common">Duckbill platypus</name>
    <dbReference type="NCBI Taxonomy" id="9258"/>
    <lineage>
        <taxon>Eukaryota</taxon>
        <taxon>Metazoa</taxon>
        <taxon>Chordata</taxon>
        <taxon>Craniata</taxon>
        <taxon>Vertebrata</taxon>
        <taxon>Euteleostomi</taxon>
        <taxon>Mammalia</taxon>
        <taxon>Monotremata</taxon>
        <taxon>Ornithorhynchidae</taxon>
        <taxon>Ornithorhynchus</taxon>
    </lineage>
</organism>
<comment type="similarity">
    <text evidence="2">Belongs to the CYSTM1 family.</text>
</comment>
<evidence type="ECO:0000256" key="4">
    <source>
        <dbReference type="ARBA" id="ARBA00023136"/>
    </source>
</evidence>
<feature type="compositionally biased region" description="Gly residues" evidence="5">
    <location>
        <begin position="25"/>
        <end position="34"/>
    </location>
</feature>